<feature type="domain" description="LysM" evidence="2">
    <location>
        <begin position="569"/>
        <end position="612"/>
    </location>
</feature>
<keyword evidence="1" id="KW-0732">Signal</keyword>
<dbReference type="AlphaFoldDB" id="A0AAE3H0N2"/>
<evidence type="ECO:0000313" key="3">
    <source>
        <dbReference type="EMBL" id="MCP9762718.1"/>
    </source>
</evidence>
<gene>
    <name evidence="3" type="ORF">EGI31_07095</name>
</gene>
<dbReference type="PROSITE" id="PS51782">
    <property type="entry name" value="LYSM"/>
    <property type="match status" value="2"/>
</dbReference>
<proteinExistence type="predicted"/>
<reference evidence="3 4" key="1">
    <citation type="submission" date="2018-11" db="EMBL/GenBank/DDBJ databases">
        <title>Novel bacteria species description.</title>
        <authorList>
            <person name="Han J.-H."/>
        </authorList>
    </citation>
    <scope>NUCLEOTIDE SEQUENCE [LARGE SCALE GENOMIC DNA]</scope>
    <source>
        <strain evidence="3 4">KCTC23259</strain>
    </source>
</reference>
<sequence length="615" mass="71069">MNLRAFFNISFKVMKRSLILFMFFTFSVASAQTNATRESKVPYEIKFADVTFQLNDVTRYLMSQEVAAISRNTELKNEYLSKLSLVIPSIESLVENANVPADFKYLSIYNKFQKSLSASVVLEQGVFWCLDIEKAKDVDLIIDDKIDERKHLLMASKGAMVCLKRNQVLYENWGKTLFAHIASREVLKNLETNRKWSGNYIVLDSPSYSSLIQFLAFKWVMEAEFNSYKNPVQSIVYEYKNAAGKSLNLIAADLKIDPKELLKSNLWLKTNRVPEGDANILVYIPSNKYSEIRMLDEMSRNVGNQNMDLGFPVLKPTPELSKGLGGMFYTSNNLKGIQAEMCDDFVNLAYKADITNKQFLEYNEMTDKDFLQIGQVYYIEAKNDKAAIPHHIVKNDETLWDISQQYGVKLSKLLKYNRMETVGRLQRGRVVWMQTTRPKNKPIEYIEFPIENKDEKPERLKFDDELISQYVESKKEEELEEKPAIVEPKKAEALVENKPKEVFKSEVLTKNEVVPFEEITVVPKSKVQPFEPKLVVKEVPTSKVESAKPFSEELKETIDIPKNYEKGYLVHEVKKGETLYRISVNYKVSVNQLYKLNNLNNNIIEVGDKIIVRKY</sequence>
<evidence type="ECO:0000313" key="4">
    <source>
        <dbReference type="Proteomes" id="UP001204144"/>
    </source>
</evidence>
<dbReference type="Pfam" id="PF01476">
    <property type="entry name" value="LysM"/>
    <property type="match status" value="3"/>
</dbReference>
<name>A0AAE3H0N2_9BACT</name>
<keyword evidence="4" id="KW-1185">Reference proteome</keyword>
<protein>
    <submittedName>
        <fullName evidence="3">LysM peptidoglycan-binding domain-containing protein</fullName>
    </submittedName>
</protein>
<dbReference type="PANTHER" id="PTHR33734:SF22">
    <property type="entry name" value="MEMBRANE-BOUND LYTIC MUREIN TRANSGLYCOSYLASE D"/>
    <property type="match status" value="1"/>
</dbReference>
<dbReference type="CDD" id="cd00118">
    <property type="entry name" value="LysM"/>
    <property type="match status" value="2"/>
</dbReference>
<organism evidence="3 4">
    <name type="scientific">Lacihabitans soyangensis</name>
    <dbReference type="NCBI Taxonomy" id="869394"/>
    <lineage>
        <taxon>Bacteria</taxon>
        <taxon>Pseudomonadati</taxon>
        <taxon>Bacteroidota</taxon>
        <taxon>Cytophagia</taxon>
        <taxon>Cytophagales</taxon>
        <taxon>Leadbetterellaceae</taxon>
        <taxon>Lacihabitans</taxon>
    </lineage>
</organism>
<dbReference type="Proteomes" id="UP001204144">
    <property type="component" value="Unassembled WGS sequence"/>
</dbReference>
<dbReference type="GO" id="GO:0008932">
    <property type="term" value="F:lytic endotransglycosylase activity"/>
    <property type="evidence" value="ECO:0007669"/>
    <property type="project" value="TreeGrafter"/>
</dbReference>
<comment type="caution">
    <text evidence="3">The sequence shown here is derived from an EMBL/GenBank/DDBJ whole genome shotgun (WGS) entry which is preliminary data.</text>
</comment>
<feature type="domain" description="LysM" evidence="2">
    <location>
        <begin position="389"/>
        <end position="433"/>
    </location>
</feature>
<dbReference type="SMART" id="SM00257">
    <property type="entry name" value="LysM"/>
    <property type="match status" value="2"/>
</dbReference>
<dbReference type="InterPro" id="IPR036779">
    <property type="entry name" value="LysM_dom_sf"/>
</dbReference>
<dbReference type="SUPFAM" id="SSF54106">
    <property type="entry name" value="LysM domain"/>
    <property type="match status" value="2"/>
</dbReference>
<dbReference type="PANTHER" id="PTHR33734">
    <property type="entry name" value="LYSM DOMAIN-CONTAINING GPI-ANCHORED PROTEIN 2"/>
    <property type="match status" value="1"/>
</dbReference>
<feature type="signal peptide" evidence="1">
    <location>
        <begin position="1"/>
        <end position="31"/>
    </location>
</feature>
<dbReference type="Gene3D" id="3.10.350.10">
    <property type="entry name" value="LysM domain"/>
    <property type="match status" value="2"/>
</dbReference>
<evidence type="ECO:0000259" key="2">
    <source>
        <dbReference type="PROSITE" id="PS51782"/>
    </source>
</evidence>
<dbReference type="EMBL" id="RJUF01000014">
    <property type="protein sequence ID" value="MCP9762718.1"/>
    <property type="molecule type" value="Genomic_DNA"/>
</dbReference>
<dbReference type="InterPro" id="IPR018392">
    <property type="entry name" value="LysM"/>
</dbReference>
<evidence type="ECO:0000256" key="1">
    <source>
        <dbReference type="SAM" id="SignalP"/>
    </source>
</evidence>
<accession>A0AAE3H0N2</accession>
<feature type="chain" id="PRO_5042238369" evidence="1">
    <location>
        <begin position="32"/>
        <end position="615"/>
    </location>
</feature>